<dbReference type="InterPro" id="IPR009875">
    <property type="entry name" value="PilZ_domain"/>
</dbReference>
<evidence type="ECO:0000313" key="5">
    <source>
        <dbReference type="EMBL" id="MBD1546636.1"/>
    </source>
</evidence>
<dbReference type="SMART" id="SM00283">
    <property type="entry name" value="MA"/>
    <property type="match status" value="1"/>
</dbReference>
<dbReference type="GO" id="GO:0035438">
    <property type="term" value="F:cyclic-di-GMP binding"/>
    <property type="evidence" value="ECO:0007669"/>
    <property type="project" value="InterPro"/>
</dbReference>
<comment type="similarity">
    <text evidence="2">Belongs to the methyl-accepting chemotaxis (MCP) protein family.</text>
</comment>
<feature type="domain" description="Methyl-accepting transducer" evidence="4">
    <location>
        <begin position="49"/>
        <end position="285"/>
    </location>
</feature>
<protein>
    <submittedName>
        <fullName evidence="5">Methyl-accepting chemotaxis protein</fullName>
    </submittedName>
</protein>
<evidence type="ECO:0000256" key="1">
    <source>
        <dbReference type="ARBA" id="ARBA00023224"/>
    </source>
</evidence>
<dbReference type="PRINTS" id="PR00260">
    <property type="entry name" value="CHEMTRNSDUCR"/>
</dbReference>
<dbReference type="GO" id="GO:0016020">
    <property type="term" value="C:membrane"/>
    <property type="evidence" value="ECO:0007669"/>
    <property type="project" value="InterPro"/>
</dbReference>
<dbReference type="SUPFAM" id="SSF141371">
    <property type="entry name" value="PilZ domain-like"/>
    <property type="match status" value="1"/>
</dbReference>
<accession>A0A926S5M4</accession>
<dbReference type="SUPFAM" id="SSF58104">
    <property type="entry name" value="Methyl-accepting chemotaxis protein (MCP) signaling domain"/>
    <property type="match status" value="1"/>
</dbReference>
<dbReference type="PANTHER" id="PTHR32089">
    <property type="entry name" value="METHYL-ACCEPTING CHEMOTAXIS PROTEIN MCPB"/>
    <property type="match status" value="1"/>
</dbReference>
<dbReference type="PROSITE" id="PS50111">
    <property type="entry name" value="CHEMOTAXIS_TRANSDUC_2"/>
    <property type="match status" value="1"/>
</dbReference>
<dbReference type="PANTHER" id="PTHR32089:SF112">
    <property type="entry name" value="LYSOZYME-LIKE PROTEIN-RELATED"/>
    <property type="match status" value="1"/>
</dbReference>
<keyword evidence="1 3" id="KW-0807">Transducer</keyword>
<dbReference type="Gene3D" id="1.10.287.950">
    <property type="entry name" value="Methyl-accepting chemotaxis protein"/>
    <property type="match status" value="1"/>
</dbReference>
<name>A0A926S5M4_9HYPH</name>
<dbReference type="Pfam" id="PF07238">
    <property type="entry name" value="PilZ"/>
    <property type="match status" value="1"/>
</dbReference>
<dbReference type="Pfam" id="PF00015">
    <property type="entry name" value="MCPsignal"/>
    <property type="match status" value="1"/>
</dbReference>
<dbReference type="Proteomes" id="UP000598467">
    <property type="component" value="Unassembled WGS sequence"/>
</dbReference>
<dbReference type="Gene3D" id="2.40.10.220">
    <property type="entry name" value="predicted glycosyltransferase like domains"/>
    <property type="match status" value="1"/>
</dbReference>
<dbReference type="GO" id="GO:0004888">
    <property type="term" value="F:transmembrane signaling receptor activity"/>
    <property type="evidence" value="ECO:0007669"/>
    <property type="project" value="InterPro"/>
</dbReference>
<comment type="caution">
    <text evidence="5">The sequence shown here is derived from an EMBL/GenBank/DDBJ whole genome shotgun (WGS) entry which is preliminary data.</text>
</comment>
<dbReference type="GO" id="GO:0007165">
    <property type="term" value="P:signal transduction"/>
    <property type="evidence" value="ECO:0007669"/>
    <property type="project" value="UniProtKB-KW"/>
</dbReference>
<dbReference type="InterPro" id="IPR004089">
    <property type="entry name" value="MCPsignal_dom"/>
</dbReference>
<dbReference type="AlphaFoldDB" id="A0A926S5M4"/>
<evidence type="ECO:0000259" key="4">
    <source>
        <dbReference type="PROSITE" id="PS50111"/>
    </source>
</evidence>
<dbReference type="RefSeq" id="WP_190291308.1">
    <property type="nucleotide sequence ID" value="NZ_JABFCZ010000010.1"/>
</dbReference>
<evidence type="ECO:0000256" key="3">
    <source>
        <dbReference type="PROSITE-ProRule" id="PRU00284"/>
    </source>
</evidence>
<reference evidence="5" key="1">
    <citation type="submission" date="2020-05" db="EMBL/GenBank/DDBJ databases">
        <title>Identification of trans-AT polyketide cluster in two marine bacteria, producers of a novel glutaramide-containing polyketide sesbanimide D and analogs.</title>
        <authorList>
            <person name="Kacar D."/>
            <person name="Rodriguez P."/>
            <person name="Canedo L."/>
            <person name="Gonzalez E."/>
            <person name="Galan B."/>
            <person name="De La Calle F."/>
            <person name="Garcia J.L."/>
        </authorList>
    </citation>
    <scope>NUCLEOTIDE SEQUENCE</scope>
    <source>
        <strain evidence="5">PHM038</strain>
    </source>
</reference>
<evidence type="ECO:0000313" key="6">
    <source>
        <dbReference type="Proteomes" id="UP000598467"/>
    </source>
</evidence>
<organism evidence="5 6">
    <name type="scientific">Roseibium aggregatum</name>
    <dbReference type="NCBI Taxonomy" id="187304"/>
    <lineage>
        <taxon>Bacteria</taxon>
        <taxon>Pseudomonadati</taxon>
        <taxon>Pseudomonadota</taxon>
        <taxon>Alphaproteobacteria</taxon>
        <taxon>Hyphomicrobiales</taxon>
        <taxon>Stappiaceae</taxon>
        <taxon>Roseibium</taxon>
    </lineage>
</organism>
<dbReference type="GO" id="GO:0006935">
    <property type="term" value="P:chemotaxis"/>
    <property type="evidence" value="ECO:0007669"/>
    <property type="project" value="InterPro"/>
</dbReference>
<gene>
    <name evidence="5" type="ORF">HK439_10200</name>
</gene>
<proteinExistence type="inferred from homology"/>
<dbReference type="InterPro" id="IPR004090">
    <property type="entry name" value="Chemotax_Me-accpt_rcpt"/>
</dbReference>
<sequence length="588" mass="64139">MFFKRKNHNNNNILTAEIHHDEIDEDLDVTAAADSDEMDNMLAYALDAIEDDLQVSAKSISGSMQKVRSRITEQLGLLDSIRTDSKALREQSGLAHKNATDLADSISELATSSNEIGQQVVKSNQLAEQAREVADEANSGVMELHSAIEDITNVVKLISDVAKQTNLLALNATIEAARAGEAGKGFAVVANEVKSLSVETQNATDEIVSNIERLQASAEASIASVNRIIEVIGQIRPSFAAVENAVQEQVSTTTAIREHAGDTANFVEEVARRVDTIDTSAARAEEGGQAANMAGNEMGAAIQALGSRFTMMIRQNELGDRRKFDRLPIKLNGHVTVNGRTASVQSLDISFGGALLKCEEDGILVPEQTADLSLDTIGSVPIRVVGHSVNGYHCTFGEMDGGFRDALDRQITAFQEEHASYVELAQSGAARISGELTRLVEDGKLSQSDLFDTNYEPIPGSNPLQVRTRFVARLEEVLPPIQEEILENAQSMAFCAAVDRNGYLPVHNKIYSKPQRPDDPEWNAANSRNMRMFDDRAGLCAARNTRPVLIQTYARDMGNGNIVWMKEVDAPIFINGRHWGGFRTAYKL</sequence>
<dbReference type="EMBL" id="JABFCZ010000010">
    <property type="protein sequence ID" value="MBD1546636.1"/>
    <property type="molecule type" value="Genomic_DNA"/>
</dbReference>
<evidence type="ECO:0000256" key="2">
    <source>
        <dbReference type="ARBA" id="ARBA00029447"/>
    </source>
</evidence>